<reference evidence="3" key="1">
    <citation type="submission" date="2016-10" db="EMBL/GenBank/DDBJ databases">
        <authorList>
            <person name="Varghese N."/>
            <person name="Submissions S."/>
        </authorList>
    </citation>
    <scope>NUCLEOTIDE SEQUENCE [LARGE SCALE GENOMIC DNA]</scope>
    <source>
        <strain evidence="3">CGMCC 1.11022</strain>
    </source>
</reference>
<accession>A0A1G8ICM4</accession>
<keyword evidence="3" id="KW-1185">Reference proteome</keyword>
<organism evidence="2 3">
    <name type="scientific">Mesorhizobium muleiense</name>
    <dbReference type="NCBI Taxonomy" id="1004279"/>
    <lineage>
        <taxon>Bacteria</taxon>
        <taxon>Pseudomonadati</taxon>
        <taxon>Pseudomonadota</taxon>
        <taxon>Alphaproteobacteria</taxon>
        <taxon>Hyphomicrobiales</taxon>
        <taxon>Phyllobacteriaceae</taxon>
        <taxon>Mesorhizobium</taxon>
    </lineage>
</organism>
<evidence type="ECO:0000256" key="1">
    <source>
        <dbReference type="SAM" id="MobiDB-lite"/>
    </source>
</evidence>
<gene>
    <name evidence="2" type="ORF">SAMN05428953_101332</name>
</gene>
<evidence type="ECO:0000313" key="2">
    <source>
        <dbReference type="EMBL" id="SDI16644.1"/>
    </source>
</evidence>
<sequence length="79" mass="8394">MANNETTSKPAIRQANAAGLRRPRRDADDTDAGARPPTPKSARASKPSTAPLDNPVANRNAGRPRQQGATPRPTEKPLD</sequence>
<dbReference type="EMBL" id="FNEE01000001">
    <property type="protein sequence ID" value="SDI16644.1"/>
    <property type="molecule type" value="Genomic_DNA"/>
</dbReference>
<dbReference type="Proteomes" id="UP000198894">
    <property type="component" value="Unassembled WGS sequence"/>
</dbReference>
<dbReference type="RefSeq" id="WP_091590219.1">
    <property type="nucleotide sequence ID" value="NZ_FNEE01000001.1"/>
</dbReference>
<dbReference type="AlphaFoldDB" id="A0A1G8ICM4"/>
<protein>
    <submittedName>
        <fullName evidence="2">Uncharacterized protein</fullName>
    </submittedName>
</protein>
<name>A0A1G8ICM4_9HYPH</name>
<evidence type="ECO:0000313" key="3">
    <source>
        <dbReference type="Proteomes" id="UP000198894"/>
    </source>
</evidence>
<proteinExistence type="predicted"/>
<feature type="region of interest" description="Disordered" evidence="1">
    <location>
        <begin position="1"/>
        <end position="79"/>
    </location>
</feature>